<feature type="region of interest" description="Disordered" evidence="2">
    <location>
        <begin position="173"/>
        <end position="229"/>
    </location>
</feature>
<reference evidence="3 4" key="1">
    <citation type="journal article" date="2019" name="Int. J. Syst. Evol. Microbiol.">
        <title>The Global Catalogue of Microorganisms (GCM) 10K type strain sequencing project: providing services to taxonomists for standard genome sequencing and annotation.</title>
        <authorList>
            <consortium name="The Broad Institute Genomics Platform"/>
            <consortium name="The Broad Institute Genome Sequencing Center for Infectious Disease"/>
            <person name="Wu L."/>
            <person name="Ma J."/>
        </authorList>
    </citation>
    <scope>NUCLEOTIDE SEQUENCE [LARGE SCALE GENOMIC DNA]</scope>
    <source>
        <strain evidence="3 4">CGMCC 1.12230</strain>
    </source>
</reference>
<sequence>MNRTTSITLTAILAVAMVAVPIAAAGVVSSGTVQDDPGADGGTESIKPGEQFSAAIGVQNAEIDGDVSERAFGVRIAAAETNETKAAVVDEQFTESQTRLEELEARLERLNESREAGDISEGRYRAEVATTVAELRTVERQVAAVETTAAELPPEALDERGVDVESIRTLRDRADELGGSDTASVARSITGNDVGQPIGDGREAREPSEQGPNERTDSRNGTTGPSSED</sequence>
<name>A0ABD6BJ83_9EURY</name>
<comment type="caution">
    <text evidence="3">The sequence shown here is derived from an EMBL/GenBank/DDBJ whole genome shotgun (WGS) entry which is preliminary data.</text>
</comment>
<feature type="coiled-coil region" evidence="1">
    <location>
        <begin position="86"/>
        <end position="120"/>
    </location>
</feature>
<evidence type="ECO:0000256" key="1">
    <source>
        <dbReference type="SAM" id="Coils"/>
    </source>
</evidence>
<keyword evidence="1" id="KW-0175">Coiled coil</keyword>
<dbReference type="RefSeq" id="WP_390289501.1">
    <property type="nucleotide sequence ID" value="NZ_JBHUDI010000011.1"/>
</dbReference>
<protein>
    <recommendedName>
        <fullName evidence="5">DUF5667 domain-containing protein</fullName>
    </recommendedName>
</protein>
<gene>
    <name evidence="3" type="ORF">ACFR99_16365</name>
</gene>
<accession>A0ABD6BJ83</accession>
<dbReference type="Proteomes" id="UP001597076">
    <property type="component" value="Unassembled WGS sequence"/>
</dbReference>
<proteinExistence type="predicted"/>
<evidence type="ECO:0000313" key="4">
    <source>
        <dbReference type="Proteomes" id="UP001597076"/>
    </source>
</evidence>
<feature type="compositionally biased region" description="Polar residues" evidence="2">
    <location>
        <begin position="219"/>
        <end position="229"/>
    </location>
</feature>
<evidence type="ECO:0008006" key="5">
    <source>
        <dbReference type="Google" id="ProtNLM"/>
    </source>
</evidence>
<feature type="compositionally biased region" description="Basic and acidic residues" evidence="2">
    <location>
        <begin position="200"/>
        <end position="218"/>
    </location>
</feature>
<feature type="compositionally biased region" description="Polar residues" evidence="2">
    <location>
        <begin position="181"/>
        <end position="193"/>
    </location>
</feature>
<keyword evidence="4" id="KW-1185">Reference proteome</keyword>
<dbReference type="AlphaFoldDB" id="A0ABD6BJ83"/>
<dbReference type="EMBL" id="JBHUDI010000011">
    <property type="protein sequence ID" value="MFD1565113.1"/>
    <property type="molecule type" value="Genomic_DNA"/>
</dbReference>
<evidence type="ECO:0000256" key="2">
    <source>
        <dbReference type="SAM" id="MobiDB-lite"/>
    </source>
</evidence>
<organism evidence="3 4">
    <name type="scientific">Haloarchaeobius amylolyticus</name>
    <dbReference type="NCBI Taxonomy" id="1198296"/>
    <lineage>
        <taxon>Archaea</taxon>
        <taxon>Methanobacteriati</taxon>
        <taxon>Methanobacteriota</taxon>
        <taxon>Stenosarchaea group</taxon>
        <taxon>Halobacteria</taxon>
        <taxon>Halobacteriales</taxon>
        <taxon>Halorubellaceae</taxon>
        <taxon>Haloarchaeobius</taxon>
    </lineage>
</organism>
<evidence type="ECO:0000313" key="3">
    <source>
        <dbReference type="EMBL" id="MFD1565113.1"/>
    </source>
</evidence>